<proteinExistence type="predicted"/>
<keyword evidence="2" id="KW-1185">Reference proteome</keyword>
<reference evidence="2" key="1">
    <citation type="submission" date="2016-10" db="EMBL/GenBank/DDBJ databases">
        <authorList>
            <person name="Varghese N."/>
            <person name="Submissions S."/>
        </authorList>
    </citation>
    <scope>NUCLEOTIDE SEQUENCE [LARGE SCALE GENOMIC DNA]</scope>
    <source>
        <strain evidence="2">DSM 16522</strain>
    </source>
</reference>
<protein>
    <submittedName>
        <fullName evidence="1">Uncharacterized protein</fullName>
    </submittedName>
</protein>
<name>A0A1I4Y8X6_9GAMM</name>
<dbReference type="EMBL" id="FOVO01000001">
    <property type="protein sequence ID" value="SFN34193.1"/>
    <property type="molecule type" value="Genomic_DNA"/>
</dbReference>
<evidence type="ECO:0000313" key="2">
    <source>
        <dbReference type="Proteomes" id="UP000199011"/>
    </source>
</evidence>
<dbReference type="AlphaFoldDB" id="A0A1I4Y8X6"/>
<dbReference type="Proteomes" id="UP000199011">
    <property type="component" value="Unassembled WGS sequence"/>
</dbReference>
<accession>A0A1I4Y8X6</accession>
<sequence length="30" mass="3525">MNDLRFAYYKLSPELLQGFRAVKEGLEKAH</sequence>
<organism evidence="1 2">
    <name type="scientific">Xenorhabdus japonica</name>
    <dbReference type="NCBI Taxonomy" id="53341"/>
    <lineage>
        <taxon>Bacteria</taxon>
        <taxon>Pseudomonadati</taxon>
        <taxon>Pseudomonadota</taxon>
        <taxon>Gammaproteobacteria</taxon>
        <taxon>Enterobacterales</taxon>
        <taxon>Morganellaceae</taxon>
        <taxon>Xenorhabdus</taxon>
    </lineage>
</organism>
<gene>
    <name evidence="1" type="ORF">SAMN05421579_10163</name>
</gene>
<evidence type="ECO:0000313" key="1">
    <source>
        <dbReference type="EMBL" id="SFN34193.1"/>
    </source>
</evidence>